<feature type="compositionally biased region" description="Basic residues" evidence="5">
    <location>
        <begin position="1"/>
        <end position="10"/>
    </location>
</feature>
<gene>
    <name evidence="7" type="primary">RvY_08771-1</name>
    <name evidence="7" type="synonym">RvY_08771.1</name>
    <name evidence="7" type="ORF">RvY_08771</name>
</gene>
<evidence type="ECO:0000256" key="2">
    <source>
        <dbReference type="ARBA" id="ARBA00005991"/>
    </source>
</evidence>
<comment type="subcellular location">
    <subcellularLocation>
        <location evidence="1">Nucleus</location>
    </subcellularLocation>
</comment>
<evidence type="ECO:0000256" key="5">
    <source>
        <dbReference type="SAM" id="MobiDB-lite"/>
    </source>
</evidence>
<dbReference type="InterPro" id="IPR005120">
    <property type="entry name" value="UPF3_dom"/>
</dbReference>
<feature type="compositionally biased region" description="Basic and acidic residues" evidence="5">
    <location>
        <begin position="246"/>
        <end position="256"/>
    </location>
</feature>
<dbReference type="Proteomes" id="UP000186922">
    <property type="component" value="Unassembled WGS sequence"/>
</dbReference>
<keyword evidence="8" id="KW-1185">Reference proteome</keyword>
<accession>A0A1D1VCM0</accession>
<evidence type="ECO:0000256" key="1">
    <source>
        <dbReference type="ARBA" id="ARBA00004123"/>
    </source>
</evidence>
<comment type="similarity">
    <text evidence="2">Belongs to the RENT3 family.</text>
</comment>
<dbReference type="GO" id="GO:0045727">
    <property type="term" value="P:positive regulation of translation"/>
    <property type="evidence" value="ECO:0007669"/>
    <property type="project" value="TreeGrafter"/>
</dbReference>
<keyword evidence="4" id="KW-0539">Nucleus</keyword>
<dbReference type="Pfam" id="PF03467">
    <property type="entry name" value="Smg4_UPF3"/>
    <property type="match status" value="1"/>
</dbReference>
<dbReference type="InterPro" id="IPR039722">
    <property type="entry name" value="Upf3"/>
</dbReference>
<dbReference type="SUPFAM" id="SSF54928">
    <property type="entry name" value="RNA-binding domain, RBD"/>
    <property type="match status" value="1"/>
</dbReference>
<evidence type="ECO:0000256" key="4">
    <source>
        <dbReference type="ARBA" id="ARBA00023242"/>
    </source>
</evidence>
<feature type="compositionally biased region" description="Basic and acidic residues" evidence="5">
    <location>
        <begin position="220"/>
        <end position="237"/>
    </location>
</feature>
<evidence type="ECO:0000259" key="6">
    <source>
        <dbReference type="Pfam" id="PF03467"/>
    </source>
</evidence>
<reference evidence="7 8" key="1">
    <citation type="journal article" date="2016" name="Nat. Commun.">
        <title>Extremotolerant tardigrade genome and improved radiotolerance of human cultured cells by tardigrade-unique protein.</title>
        <authorList>
            <person name="Hashimoto T."/>
            <person name="Horikawa D.D."/>
            <person name="Saito Y."/>
            <person name="Kuwahara H."/>
            <person name="Kozuka-Hata H."/>
            <person name="Shin-I T."/>
            <person name="Minakuchi Y."/>
            <person name="Ohishi K."/>
            <person name="Motoyama A."/>
            <person name="Aizu T."/>
            <person name="Enomoto A."/>
            <person name="Kondo K."/>
            <person name="Tanaka S."/>
            <person name="Hara Y."/>
            <person name="Koshikawa S."/>
            <person name="Sagara H."/>
            <person name="Miura T."/>
            <person name="Yokobori S."/>
            <person name="Miyagawa K."/>
            <person name="Suzuki Y."/>
            <person name="Kubo T."/>
            <person name="Oyama M."/>
            <person name="Kohara Y."/>
            <person name="Fujiyama A."/>
            <person name="Arakawa K."/>
            <person name="Katayama T."/>
            <person name="Toyoda A."/>
            <person name="Kunieda T."/>
        </authorList>
    </citation>
    <scope>NUCLEOTIDE SEQUENCE [LARGE SCALE GENOMIC DNA]</scope>
    <source>
        <strain evidence="7 8">YOKOZUNA-1</strain>
    </source>
</reference>
<dbReference type="AlphaFoldDB" id="A0A1D1VCM0"/>
<feature type="compositionally biased region" description="Polar residues" evidence="5">
    <location>
        <begin position="326"/>
        <end position="342"/>
    </location>
</feature>
<feature type="domain" description="UPF3" evidence="6">
    <location>
        <begin position="61"/>
        <end position="221"/>
    </location>
</feature>
<dbReference type="InterPro" id="IPR012677">
    <property type="entry name" value="Nucleotide-bd_a/b_plait_sf"/>
</dbReference>
<dbReference type="PANTHER" id="PTHR13112">
    <property type="entry name" value="UPF3 REGULATOR OF NONSENSE TRANSCRIPTS-LIKE PROTEIN"/>
    <property type="match status" value="1"/>
</dbReference>
<feature type="compositionally biased region" description="Low complexity" evidence="5">
    <location>
        <begin position="300"/>
        <end position="314"/>
    </location>
</feature>
<name>A0A1D1VCM0_RAMVA</name>
<sequence length="523" mass="57490">MSKQQSKRAGGKQPRERRNGGHQSGAHATASSESSRAMPRSKPHKASRSTDQEAEMQTAPRKLVMRNLPANFTRETFLQHISPVPEHTYLAFHGPDKSLANQARSRAYIRFRNDDDVATFKEKFDGYVFLDSRGHELRCVVEIAPYQRVAAQNQEKADNKCGDIFNTEEFKRFVEELEKKKDVTTTSSSAKVQASLAALEKSAQPENQVTPLMEYLQQQRQEEQEQHNRRRHEDRGGRQGGPAPSSRKERQRDKWGKQAAAMSSRKVTGILEKPHDATEPQRPQIVKKPPVESPSDTSNSRPSQQSQPAGSAQGTPTGKPGRNTPLDKTSSLPEMGTKQSGSENDRGRHYFPERLGQSRGGRGGNNAQSNNQREPPANSHQRDGNNGGGGGSKTMVFSKSNRNPPGNCYNRPGTSGGAGGDSQQRNKGGNSESVVITGMKEFGRQMTVQQPAKEERPSPSSEVASSLPPPSSTAGQNNPTSPEESHSTSNVNDAVTEGGSRVPNRARPAIQLYQPRGKRRYQN</sequence>
<dbReference type="GO" id="GO:0005730">
    <property type="term" value="C:nucleolus"/>
    <property type="evidence" value="ECO:0007669"/>
    <property type="project" value="TreeGrafter"/>
</dbReference>
<evidence type="ECO:0000256" key="3">
    <source>
        <dbReference type="ARBA" id="ARBA00023161"/>
    </source>
</evidence>
<dbReference type="EMBL" id="BDGG01000004">
    <property type="protein sequence ID" value="GAU97487.1"/>
    <property type="molecule type" value="Genomic_DNA"/>
</dbReference>
<dbReference type="CDD" id="cd12455">
    <property type="entry name" value="RRM_like_Smg4_UPF3"/>
    <property type="match status" value="1"/>
</dbReference>
<dbReference type="GO" id="GO:0003729">
    <property type="term" value="F:mRNA binding"/>
    <property type="evidence" value="ECO:0007669"/>
    <property type="project" value="TreeGrafter"/>
</dbReference>
<feature type="region of interest" description="Disordered" evidence="5">
    <location>
        <begin position="1"/>
        <end position="63"/>
    </location>
</feature>
<organism evidence="7 8">
    <name type="scientific">Ramazzottius varieornatus</name>
    <name type="common">Water bear</name>
    <name type="synonym">Tardigrade</name>
    <dbReference type="NCBI Taxonomy" id="947166"/>
    <lineage>
        <taxon>Eukaryota</taxon>
        <taxon>Metazoa</taxon>
        <taxon>Ecdysozoa</taxon>
        <taxon>Tardigrada</taxon>
        <taxon>Eutardigrada</taxon>
        <taxon>Parachela</taxon>
        <taxon>Hypsibioidea</taxon>
        <taxon>Ramazzottiidae</taxon>
        <taxon>Ramazzottius</taxon>
    </lineage>
</organism>
<dbReference type="InterPro" id="IPR035979">
    <property type="entry name" value="RBD_domain_sf"/>
</dbReference>
<dbReference type="STRING" id="947166.A0A1D1VCM0"/>
<dbReference type="PANTHER" id="PTHR13112:SF0">
    <property type="entry name" value="FI21285P1"/>
    <property type="match status" value="1"/>
</dbReference>
<feature type="region of interest" description="Disordered" evidence="5">
    <location>
        <begin position="218"/>
        <end position="523"/>
    </location>
</feature>
<dbReference type="Gene3D" id="3.30.70.330">
    <property type="match status" value="1"/>
</dbReference>
<feature type="compositionally biased region" description="Polar residues" evidence="5">
    <location>
        <begin position="395"/>
        <end position="404"/>
    </location>
</feature>
<dbReference type="GO" id="GO:0000184">
    <property type="term" value="P:nuclear-transcribed mRNA catabolic process, nonsense-mediated decay"/>
    <property type="evidence" value="ECO:0007669"/>
    <property type="project" value="UniProtKB-KW"/>
</dbReference>
<feature type="compositionally biased region" description="Basic and acidic residues" evidence="5">
    <location>
        <begin position="343"/>
        <end position="352"/>
    </location>
</feature>
<evidence type="ECO:0000313" key="8">
    <source>
        <dbReference type="Proteomes" id="UP000186922"/>
    </source>
</evidence>
<feature type="compositionally biased region" description="Polar residues" evidence="5">
    <location>
        <begin position="421"/>
        <end position="434"/>
    </location>
</feature>
<dbReference type="OrthoDB" id="18087at2759"/>
<feature type="compositionally biased region" description="Polar residues" evidence="5">
    <location>
        <begin position="472"/>
        <end position="493"/>
    </location>
</feature>
<proteinExistence type="inferred from homology"/>
<keyword evidence="3" id="KW-0866">Nonsense-mediated mRNA decay</keyword>
<comment type="caution">
    <text evidence="7">The sequence shown here is derived from an EMBL/GenBank/DDBJ whole genome shotgun (WGS) entry which is preliminary data.</text>
</comment>
<dbReference type="GO" id="GO:0005737">
    <property type="term" value="C:cytoplasm"/>
    <property type="evidence" value="ECO:0007669"/>
    <property type="project" value="TreeGrafter"/>
</dbReference>
<evidence type="ECO:0000313" key="7">
    <source>
        <dbReference type="EMBL" id="GAU97487.1"/>
    </source>
</evidence>
<protein>
    <recommendedName>
        <fullName evidence="6">UPF3 domain-containing protein</fullName>
    </recommendedName>
</protein>